<dbReference type="InterPro" id="IPR003477">
    <property type="entry name" value="PemK-like"/>
</dbReference>
<gene>
    <name evidence="2" type="ORF">IDM49_06220</name>
</gene>
<evidence type="ECO:0000313" key="3">
    <source>
        <dbReference type="Proteomes" id="UP000516404"/>
    </source>
</evidence>
<keyword evidence="3" id="KW-1185">Reference proteome</keyword>
<dbReference type="RefSeq" id="WP_190723896.1">
    <property type="nucleotide sequence ID" value="NZ_CP061539.1"/>
</dbReference>
<dbReference type="GO" id="GO:0003677">
    <property type="term" value="F:DNA binding"/>
    <property type="evidence" value="ECO:0007669"/>
    <property type="project" value="InterPro"/>
</dbReference>
<evidence type="ECO:0000313" key="2">
    <source>
        <dbReference type="EMBL" id="QNV36871.1"/>
    </source>
</evidence>
<dbReference type="Proteomes" id="UP000516404">
    <property type="component" value="Chromosome"/>
</dbReference>
<protein>
    <submittedName>
        <fullName evidence="2">Type II toxin-antitoxin system PemK/MazF family toxin</fullName>
    </submittedName>
</protein>
<accession>A0A7H2BB25</accession>
<evidence type="ECO:0000256" key="1">
    <source>
        <dbReference type="SAM" id="MobiDB-lite"/>
    </source>
</evidence>
<dbReference type="EMBL" id="CP061539">
    <property type="protein sequence ID" value="QNV36871.1"/>
    <property type="molecule type" value="Genomic_DNA"/>
</dbReference>
<proteinExistence type="predicted"/>
<reference evidence="2 3" key="1">
    <citation type="submission" date="2020-09" db="EMBL/GenBank/DDBJ databases">
        <title>Investigation of environmental microbes.</title>
        <authorList>
            <person name="Ou Y."/>
            <person name="Kang Q."/>
        </authorList>
    </citation>
    <scope>NUCLEOTIDE SEQUENCE [LARGE SCALE GENOMIC DNA]</scope>
    <source>
        <strain evidence="2 3">KJZ-14</strain>
    </source>
</reference>
<name>A0A7H2BB25_9MICC</name>
<dbReference type="KEGG" id="rter:IDM49_06220"/>
<dbReference type="GeneID" id="96623826"/>
<dbReference type="SUPFAM" id="SSF50118">
    <property type="entry name" value="Cell growth inhibitor/plasmid maintenance toxic component"/>
    <property type="match status" value="1"/>
</dbReference>
<feature type="region of interest" description="Disordered" evidence="1">
    <location>
        <begin position="25"/>
        <end position="62"/>
    </location>
</feature>
<sequence>MNFNLSTVRKIISFGQRAYREYQKVQKLQKPTSGQESRPAGYTSPENVPTHGTAASRLSAPYPGDYSGTVHAAYSPQPDGQPGSGEVVWTWVPYQEDYSQGKDRPVLIIGRDNQYLLALMLTSKDNTNVLDRDPRYLDIGTGSWDSKGRASEVKLDRVLRVLPQDVRREGSVIAENLFNKIIYALNQQ</sequence>
<dbReference type="Pfam" id="PF02452">
    <property type="entry name" value="PemK_toxin"/>
    <property type="match status" value="1"/>
</dbReference>
<dbReference type="AlphaFoldDB" id="A0A7H2BB25"/>
<organism evidence="2 3">
    <name type="scientific">Rothia terrae</name>
    <dbReference type="NCBI Taxonomy" id="396015"/>
    <lineage>
        <taxon>Bacteria</taxon>
        <taxon>Bacillati</taxon>
        <taxon>Actinomycetota</taxon>
        <taxon>Actinomycetes</taxon>
        <taxon>Micrococcales</taxon>
        <taxon>Micrococcaceae</taxon>
        <taxon>Rothia</taxon>
    </lineage>
</organism>